<dbReference type="CDD" id="cd06583">
    <property type="entry name" value="PGRP"/>
    <property type="match status" value="1"/>
</dbReference>
<dbReference type="GO" id="GO:0008745">
    <property type="term" value="F:N-acetylmuramoyl-L-alanine amidase activity"/>
    <property type="evidence" value="ECO:0007669"/>
    <property type="project" value="InterPro"/>
</dbReference>
<dbReference type="Gene3D" id="3.40.80.10">
    <property type="entry name" value="Peptidoglycan recognition protein-like"/>
    <property type="match status" value="1"/>
</dbReference>
<dbReference type="Proteomes" id="UP000054375">
    <property type="component" value="Unassembled WGS sequence"/>
</dbReference>
<dbReference type="EMBL" id="LMWV01000017">
    <property type="protein sequence ID" value="KUN65261.1"/>
    <property type="molecule type" value="Genomic_DNA"/>
</dbReference>
<dbReference type="AlphaFoldDB" id="A0A124HXN0"/>
<evidence type="ECO:0000256" key="1">
    <source>
        <dbReference type="ARBA" id="ARBA00007553"/>
    </source>
</evidence>
<feature type="domain" description="N-acetylmuramoyl-L-alanine amidase" evidence="2">
    <location>
        <begin position="70"/>
        <end position="233"/>
    </location>
</feature>
<dbReference type="PROSITE" id="PS51318">
    <property type="entry name" value="TAT"/>
    <property type="match status" value="1"/>
</dbReference>
<dbReference type="SMART" id="SM00644">
    <property type="entry name" value="Ami_2"/>
    <property type="match status" value="1"/>
</dbReference>
<evidence type="ECO:0000259" key="3">
    <source>
        <dbReference type="SMART" id="SM00701"/>
    </source>
</evidence>
<sequence>MSDPNSAGSRRPTRPGPLVPRRVFLGALGAAGALSVVPALPAAAADSTAYTLLSRADWGADESLRYTTAGTEIWPPEYYPVQTLTLHHTDDGSTDPDPAAVVRAIYRNDTVGKGYGDIGYHFLIDRNGRVYEGRWSGTDGTAAHDAAGRMVTGAHVQGYNSGNLGIALLGTFTTTPPTTAARTALVHLLADLAGRHALVPAGKVLYRNPVSGVSRAAPVIGGHLDWAATDCPGTVWSQLPAIREEVAALTSG</sequence>
<evidence type="ECO:0000259" key="2">
    <source>
        <dbReference type="SMART" id="SM00644"/>
    </source>
</evidence>
<keyword evidence="5" id="KW-1185">Reference proteome</keyword>
<organism evidence="4 5">
    <name type="scientific">Streptomyces griseorubiginosus</name>
    <dbReference type="NCBI Taxonomy" id="67304"/>
    <lineage>
        <taxon>Bacteria</taxon>
        <taxon>Bacillati</taxon>
        <taxon>Actinomycetota</taxon>
        <taxon>Actinomycetes</taxon>
        <taxon>Kitasatosporales</taxon>
        <taxon>Streptomycetaceae</taxon>
        <taxon>Streptomyces</taxon>
    </lineage>
</organism>
<dbReference type="InterPro" id="IPR036505">
    <property type="entry name" value="Amidase/PGRP_sf"/>
</dbReference>
<dbReference type="SUPFAM" id="SSF55846">
    <property type="entry name" value="N-acetylmuramoyl-L-alanine amidase-like"/>
    <property type="match status" value="1"/>
</dbReference>
<accession>A0A124HXN0</accession>
<dbReference type="InterPro" id="IPR002502">
    <property type="entry name" value="Amidase_domain"/>
</dbReference>
<evidence type="ECO:0000313" key="4">
    <source>
        <dbReference type="EMBL" id="KUN65261.1"/>
    </source>
</evidence>
<gene>
    <name evidence="4" type="ORF">AQJ54_20715</name>
</gene>
<dbReference type="PANTHER" id="PTHR11022:SF41">
    <property type="entry name" value="PEPTIDOGLYCAN-RECOGNITION PROTEIN LC-RELATED"/>
    <property type="match status" value="1"/>
</dbReference>
<dbReference type="GO" id="GO:0008270">
    <property type="term" value="F:zinc ion binding"/>
    <property type="evidence" value="ECO:0007669"/>
    <property type="project" value="InterPro"/>
</dbReference>
<dbReference type="RefSeq" id="WP_062239475.1">
    <property type="nucleotide sequence ID" value="NZ_JBHUVV010000003.1"/>
</dbReference>
<comment type="similarity">
    <text evidence="1">Belongs to the N-acetylmuramoyl-L-alanine amidase 2 family.</text>
</comment>
<dbReference type="PANTHER" id="PTHR11022">
    <property type="entry name" value="PEPTIDOGLYCAN RECOGNITION PROTEIN"/>
    <property type="match status" value="1"/>
</dbReference>
<dbReference type="SMART" id="SM00701">
    <property type="entry name" value="PGRP"/>
    <property type="match status" value="1"/>
</dbReference>
<dbReference type="GO" id="GO:0009253">
    <property type="term" value="P:peptidoglycan catabolic process"/>
    <property type="evidence" value="ECO:0007669"/>
    <property type="project" value="InterPro"/>
</dbReference>
<name>A0A124HXN0_9ACTN</name>
<dbReference type="InterPro" id="IPR015510">
    <property type="entry name" value="PGRP"/>
</dbReference>
<evidence type="ECO:0000313" key="5">
    <source>
        <dbReference type="Proteomes" id="UP000054375"/>
    </source>
</evidence>
<proteinExistence type="inferred from homology"/>
<comment type="caution">
    <text evidence="4">The sequence shown here is derived from an EMBL/GenBank/DDBJ whole genome shotgun (WGS) entry which is preliminary data.</text>
</comment>
<dbReference type="InterPro" id="IPR006311">
    <property type="entry name" value="TAT_signal"/>
</dbReference>
<dbReference type="Pfam" id="PF01510">
    <property type="entry name" value="Amidase_2"/>
    <property type="match status" value="1"/>
</dbReference>
<feature type="domain" description="Peptidoglycan recognition protein family" evidence="3">
    <location>
        <begin position="50"/>
        <end position="211"/>
    </location>
</feature>
<dbReference type="InterPro" id="IPR006619">
    <property type="entry name" value="PGRP_domain_met/bac"/>
</dbReference>
<reference evidence="4 5" key="1">
    <citation type="submission" date="2015-10" db="EMBL/GenBank/DDBJ databases">
        <title>Draft genome sequence of Streptomyces griseorubiginosus DSM 40469, type strain for the species Streptomyces griseorubiginosus.</title>
        <authorList>
            <person name="Ruckert C."/>
            <person name="Winkler A."/>
            <person name="Kalinowski J."/>
            <person name="Kampfer P."/>
            <person name="Glaeser S."/>
        </authorList>
    </citation>
    <scope>NUCLEOTIDE SEQUENCE [LARGE SCALE GENOMIC DNA]</scope>
    <source>
        <strain evidence="4 5">DSM 40469</strain>
    </source>
</reference>
<protein>
    <submittedName>
        <fullName evidence="4">N-acetylmuramoyl-L-alanine amidase</fullName>
    </submittedName>
</protein>